<dbReference type="InterPro" id="IPR011991">
    <property type="entry name" value="ArsR-like_HTH"/>
</dbReference>
<dbReference type="PANTHER" id="PTHR12835:SF5">
    <property type="entry name" value="BIOTIN--PROTEIN LIGASE"/>
    <property type="match status" value="1"/>
</dbReference>
<dbReference type="SUPFAM" id="SSF46785">
    <property type="entry name" value="Winged helix' DNA-binding domain"/>
    <property type="match status" value="1"/>
</dbReference>
<dbReference type="InterPro" id="IPR036390">
    <property type="entry name" value="WH_DNA-bd_sf"/>
</dbReference>
<comment type="similarity">
    <text evidence="2">Belongs to the biotin--protein ligase family.</text>
</comment>
<dbReference type="RefSeq" id="WP_116919622.1">
    <property type="nucleotide sequence ID" value="NZ_QEKQ01000009.1"/>
</dbReference>
<dbReference type="GO" id="GO:0004077">
    <property type="term" value="F:biotin--[biotin carboxyl-carrier protein] ligase activity"/>
    <property type="evidence" value="ECO:0007669"/>
    <property type="project" value="UniProtKB-UniRule"/>
</dbReference>
<dbReference type="EMBL" id="QEKQ01000009">
    <property type="protein sequence ID" value="PVY70258.1"/>
    <property type="molecule type" value="Genomic_DNA"/>
</dbReference>
<feature type="DNA-binding region" description="H-T-H motif" evidence="2">
    <location>
        <begin position="19"/>
        <end position="38"/>
    </location>
</feature>
<dbReference type="Pfam" id="PF03099">
    <property type="entry name" value="BPL_LplA_LipB"/>
    <property type="match status" value="1"/>
</dbReference>
<dbReference type="GO" id="GO:0006355">
    <property type="term" value="P:regulation of DNA-templated transcription"/>
    <property type="evidence" value="ECO:0007669"/>
    <property type="project" value="UniProtKB-UniRule"/>
</dbReference>
<comment type="catalytic activity">
    <reaction evidence="2">
        <text>biotin + L-lysyl-[protein] + ATP = N(6)-biotinyl-L-lysyl-[protein] + AMP + diphosphate + H(+)</text>
        <dbReference type="Rhea" id="RHEA:11756"/>
        <dbReference type="Rhea" id="RHEA-COMP:9752"/>
        <dbReference type="Rhea" id="RHEA-COMP:10505"/>
        <dbReference type="ChEBI" id="CHEBI:15378"/>
        <dbReference type="ChEBI" id="CHEBI:29969"/>
        <dbReference type="ChEBI" id="CHEBI:30616"/>
        <dbReference type="ChEBI" id="CHEBI:33019"/>
        <dbReference type="ChEBI" id="CHEBI:57586"/>
        <dbReference type="ChEBI" id="CHEBI:83144"/>
        <dbReference type="ChEBI" id="CHEBI:456215"/>
        <dbReference type="EC" id="6.3.4.15"/>
    </reaction>
</comment>
<feature type="binding site" evidence="2">
    <location>
        <begin position="91"/>
        <end position="93"/>
    </location>
    <ligand>
        <name>biotin</name>
        <dbReference type="ChEBI" id="CHEBI:57586"/>
    </ligand>
</feature>
<keyword evidence="2" id="KW-0678">Repressor</keyword>
<evidence type="ECO:0000259" key="3">
    <source>
        <dbReference type="PROSITE" id="PS51733"/>
    </source>
</evidence>
<keyword evidence="2" id="KW-0804">Transcription</keyword>
<keyword evidence="1 2" id="KW-0436">Ligase</keyword>
<sequence>MSTEKALLELLSDGEWHSGTALADSLNVSRTAVWKQLNRLMAAGVEVERVRGRGYRLGESVDLLSEPAIVAALPEPIRDRLDLHVFGDIGSTNQFLMEVPTPSTADIQAAIADRQTAGRGRRGRVWQSPAGCNIYLSLAMNLRSGFEGLGGLSLVAGLGVIRALESEGLSGAGLKWPNDVLWGHQKLAGILIELSGEIEGGVRVIVGVGVNVHQPPENVGIDQPWTCLDAVAPDVGWRRSALAARLTGTLADHLSAFDREGFWAFREAWQSMDAFRGRPVRTEPASFEGVGAGVTSSGSYRIETADGIREVTAGELSLRPLT</sequence>
<comment type="caution">
    <text evidence="4">The sequence shown here is derived from an EMBL/GenBank/DDBJ whole genome shotgun (WGS) entry which is preliminary data.</text>
</comment>
<dbReference type="SUPFAM" id="SSF55681">
    <property type="entry name" value="Class II aaRS and biotin synthetases"/>
    <property type="match status" value="1"/>
</dbReference>
<protein>
    <recommendedName>
        <fullName evidence="2">Bifunctional ligase/repressor BirA</fullName>
    </recommendedName>
    <alternativeName>
        <fullName evidence="2">Biotin operon repressor</fullName>
    </alternativeName>
    <alternativeName>
        <fullName evidence="2">Biotin--[acetyl-CoA-carboxylase] ligase</fullName>
        <ecNumber evidence="2">6.3.4.15</ecNumber>
    </alternativeName>
    <alternativeName>
        <fullName evidence="2">Biotin--protein ligase</fullName>
    </alternativeName>
    <alternativeName>
        <fullName evidence="2">Biotin-[acetyl-CoA carboxylase] synthetase</fullName>
    </alternativeName>
</protein>
<dbReference type="Gene3D" id="2.30.30.100">
    <property type="match status" value="1"/>
</dbReference>
<evidence type="ECO:0000313" key="5">
    <source>
        <dbReference type="Proteomes" id="UP000245887"/>
    </source>
</evidence>
<dbReference type="InterPro" id="IPR036388">
    <property type="entry name" value="WH-like_DNA-bd_sf"/>
</dbReference>
<gene>
    <name evidence="2" type="primary">birA</name>
    <name evidence="4" type="ORF">C8D92_1095</name>
</gene>
<dbReference type="OrthoDB" id="9807064at2"/>
<feature type="binding site" evidence="2">
    <location>
        <position position="115"/>
    </location>
    <ligand>
        <name>biotin</name>
        <dbReference type="ChEBI" id="CHEBI:57586"/>
    </ligand>
</feature>
<dbReference type="GO" id="GO:0003677">
    <property type="term" value="F:DNA binding"/>
    <property type="evidence" value="ECO:0007669"/>
    <property type="project" value="UniProtKB-UniRule"/>
</dbReference>
<dbReference type="GO" id="GO:0005737">
    <property type="term" value="C:cytoplasm"/>
    <property type="evidence" value="ECO:0007669"/>
    <property type="project" value="TreeGrafter"/>
</dbReference>
<evidence type="ECO:0000256" key="1">
    <source>
        <dbReference type="ARBA" id="ARBA00022598"/>
    </source>
</evidence>
<dbReference type="Gene3D" id="1.10.10.10">
    <property type="entry name" value="Winged helix-like DNA-binding domain superfamily/Winged helix DNA-binding domain"/>
    <property type="match status" value="1"/>
</dbReference>
<dbReference type="InterPro" id="IPR004143">
    <property type="entry name" value="BPL_LPL_catalytic"/>
</dbReference>
<dbReference type="Gene3D" id="3.30.930.10">
    <property type="entry name" value="Bira Bifunctional Protein, Domain 2"/>
    <property type="match status" value="1"/>
</dbReference>
<evidence type="ECO:0000313" key="4">
    <source>
        <dbReference type="EMBL" id="PVY70258.1"/>
    </source>
</evidence>
<name>A0A2U1CTT6_9GAMM</name>
<organism evidence="4 5">
    <name type="scientific">Tamilnaduibacter salinus</name>
    <dbReference type="NCBI Taxonomy" id="1484056"/>
    <lineage>
        <taxon>Bacteria</taxon>
        <taxon>Pseudomonadati</taxon>
        <taxon>Pseudomonadota</taxon>
        <taxon>Gammaproteobacteria</taxon>
        <taxon>Pseudomonadales</taxon>
        <taxon>Marinobacteraceae</taxon>
        <taxon>Tamilnaduibacter</taxon>
    </lineage>
</organism>
<dbReference type="InterPro" id="IPR013196">
    <property type="entry name" value="HTH_11"/>
</dbReference>
<feature type="binding site" evidence="2">
    <location>
        <position position="186"/>
    </location>
    <ligand>
        <name>biotin</name>
        <dbReference type="ChEBI" id="CHEBI:57586"/>
    </ligand>
</feature>
<dbReference type="CDD" id="cd16442">
    <property type="entry name" value="BPL"/>
    <property type="match status" value="1"/>
</dbReference>
<accession>A0A2U1CTT6</accession>
<dbReference type="Proteomes" id="UP000245887">
    <property type="component" value="Unassembled WGS sequence"/>
</dbReference>
<keyword evidence="2" id="KW-0238">DNA-binding</keyword>
<dbReference type="PANTHER" id="PTHR12835">
    <property type="entry name" value="BIOTIN PROTEIN LIGASE"/>
    <property type="match status" value="1"/>
</dbReference>
<dbReference type="GO" id="GO:0005524">
    <property type="term" value="F:ATP binding"/>
    <property type="evidence" value="ECO:0007669"/>
    <property type="project" value="UniProtKB-UniRule"/>
</dbReference>
<proteinExistence type="inferred from homology"/>
<evidence type="ECO:0000256" key="2">
    <source>
        <dbReference type="HAMAP-Rule" id="MF_00978"/>
    </source>
</evidence>
<keyword evidence="2" id="KW-0067">ATP-binding</keyword>
<dbReference type="CDD" id="cd00090">
    <property type="entry name" value="HTH_ARSR"/>
    <property type="match status" value="1"/>
</dbReference>
<keyword evidence="2" id="KW-0092">Biotin</keyword>
<dbReference type="InterPro" id="IPR045864">
    <property type="entry name" value="aa-tRNA-synth_II/BPL/LPL"/>
</dbReference>
<dbReference type="EC" id="6.3.4.15" evidence="2"/>
<dbReference type="HAMAP" id="MF_00978">
    <property type="entry name" value="Bifunct_BirA"/>
    <property type="match status" value="1"/>
</dbReference>
<reference evidence="4 5" key="1">
    <citation type="submission" date="2018-04" db="EMBL/GenBank/DDBJ databases">
        <title>Genomic Encyclopedia of Type Strains, Phase IV (KMG-IV): sequencing the most valuable type-strain genomes for metagenomic binning, comparative biology and taxonomic classification.</title>
        <authorList>
            <person name="Goeker M."/>
        </authorList>
    </citation>
    <scope>NUCLEOTIDE SEQUENCE [LARGE SCALE GENOMIC DNA]</scope>
    <source>
        <strain evidence="4 5">DSM 28688</strain>
    </source>
</reference>
<feature type="binding site" evidence="2">
    <location>
        <begin position="119"/>
        <end position="121"/>
    </location>
    <ligand>
        <name>biotin</name>
        <dbReference type="ChEBI" id="CHEBI:57586"/>
    </ligand>
</feature>
<feature type="domain" description="BPL/LPL catalytic" evidence="3">
    <location>
        <begin position="75"/>
        <end position="258"/>
    </location>
</feature>
<keyword evidence="2" id="KW-0805">Transcription regulation</keyword>
<dbReference type="NCBIfam" id="TIGR00121">
    <property type="entry name" value="birA_ligase"/>
    <property type="match status" value="1"/>
</dbReference>
<dbReference type="AlphaFoldDB" id="A0A2U1CTT6"/>
<dbReference type="InterPro" id="IPR030855">
    <property type="entry name" value="Bifunct_BirA"/>
</dbReference>
<keyword evidence="2" id="KW-0547">Nucleotide-binding</keyword>
<dbReference type="InterPro" id="IPR004408">
    <property type="entry name" value="Biotin_CoA_COase_ligase"/>
</dbReference>
<comment type="function">
    <text evidence="2">Acts both as a biotin--[acetyl-CoA-carboxylase] ligase and a biotin-operon repressor. In the presence of ATP, BirA activates biotin to form the BirA-biotinyl-5'-adenylate (BirA-bio-5'-AMP or holoBirA) complex. HoloBirA can either transfer the biotinyl moiety to the biotin carboxyl carrier protein (BCCP) subunit of acetyl-CoA carboxylase, or bind to the biotin operator site and inhibit transcription of the operon.</text>
</comment>
<dbReference type="Pfam" id="PF08279">
    <property type="entry name" value="HTH_11"/>
    <property type="match status" value="1"/>
</dbReference>
<dbReference type="PROSITE" id="PS51733">
    <property type="entry name" value="BPL_LPL_CATALYTIC"/>
    <property type="match status" value="1"/>
</dbReference>